<dbReference type="EMBL" id="VWFO01000014">
    <property type="protein sequence ID" value="KAA4663945.1"/>
    <property type="molecule type" value="Genomic_DNA"/>
</dbReference>
<dbReference type="EMBL" id="JAQNZF010000018">
    <property type="protein sequence ID" value="MDC2743476.1"/>
    <property type="molecule type" value="Genomic_DNA"/>
</dbReference>
<dbReference type="GeneID" id="69481175"/>
<sequence length="104" mass="11781">MSNLGYSFIPVHPGEIIKEELQSRGISQKRFAEVVGVSYTMLNDILNGRRPVSTDFALLIEAATNINAEMLMNMQTRYNMQIARKDKNVIAHLENLRKICATLL</sequence>
<protein>
    <submittedName>
        <fullName evidence="3">HigA family addiction module antidote protein</fullName>
    </submittedName>
    <submittedName>
        <fullName evidence="4">HigA family addiction module antitoxin</fullName>
    </submittedName>
</protein>
<reference evidence="4" key="2">
    <citation type="submission" date="2022-10" db="EMBL/GenBank/DDBJ databases">
        <title>Human gut microbiome strain richness.</title>
        <authorList>
            <person name="Chen-Liaw A."/>
        </authorList>
    </citation>
    <scope>NUCLEOTIDE SEQUENCE</scope>
    <source>
        <strain evidence="4">BSD2780120875st1_E1_BSD2780120875_150330</strain>
    </source>
</reference>
<dbReference type="SUPFAM" id="SSF47413">
    <property type="entry name" value="lambda repressor-like DNA-binding domains"/>
    <property type="match status" value="1"/>
</dbReference>
<dbReference type="SMART" id="SM00530">
    <property type="entry name" value="HTH_XRE"/>
    <property type="match status" value="1"/>
</dbReference>
<dbReference type="InterPro" id="IPR001387">
    <property type="entry name" value="Cro/C1-type_HTH"/>
</dbReference>
<evidence type="ECO:0000259" key="2">
    <source>
        <dbReference type="PROSITE" id="PS50943"/>
    </source>
</evidence>
<dbReference type="PROSITE" id="PS50943">
    <property type="entry name" value="HTH_CROC1"/>
    <property type="match status" value="1"/>
</dbReference>
<dbReference type="PANTHER" id="PTHR36924:SF1">
    <property type="entry name" value="ANTITOXIN HIGA-1"/>
    <property type="match status" value="1"/>
</dbReference>
<comment type="caution">
    <text evidence="3">The sequence shown here is derived from an EMBL/GenBank/DDBJ whole genome shotgun (WGS) entry which is preliminary data.</text>
</comment>
<reference evidence="3 5" key="1">
    <citation type="journal article" date="2019" name="Nat. Med.">
        <title>A library of human gut bacterial isolates paired with longitudinal multiomics data enables mechanistic microbiome research.</title>
        <authorList>
            <person name="Poyet M."/>
            <person name="Groussin M."/>
            <person name="Gibbons S.M."/>
            <person name="Avila-Pacheco J."/>
            <person name="Jiang X."/>
            <person name="Kearney S.M."/>
            <person name="Perrotta A.R."/>
            <person name="Berdy B."/>
            <person name="Zhao S."/>
            <person name="Lieberman T.D."/>
            <person name="Swanson P.K."/>
            <person name="Smith M."/>
            <person name="Roesemann S."/>
            <person name="Alexander J.E."/>
            <person name="Rich S.A."/>
            <person name="Livny J."/>
            <person name="Vlamakis H."/>
            <person name="Clish C."/>
            <person name="Bullock K."/>
            <person name="Deik A."/>
            <person name="Scott J."/>
            <person name="Pierce K.A."/>
            <person name="Xavier R.J."/>
            <person name="Alm E.J."/>
        </authorList>
    </citation>
    <scope>NUCLEOTIDE SEQUENCE [LARGE SCALE GENOMIC DNA]</scope>
    <source>
        <strain evidence="3 5">BIOML-A14</strain>
    </source>
</reference>
<dbReference type="PANTHER" id="PTHR36924">
    <property type="entry name" value="ANTITOXIN HIGA-1"/>
    <property type="match status" value="1"/>
</dbReference>
<dbReference type="AlphaFoldDB" id="A0A139KNH5"/>
<organism evidence="3 5">
    <name type="scientific">Bacteroides ovatus</name>
    <dbReference type="NCBI Taxonomy" id="28116"/>
    <lineage>
        <taxon>Bacteria</taxon>
        <taxon>Pseudomonadati</taxon>
        <taxon>Bacteroidota</taxon>
        <taxon>Bacteroidia</taxon>
        <taxon>Bacteroidales</taxon>
        <taxon>Bacteroidaceae</taxon>
        <taxon>Bacteroides</taxon>
    </lineage>
</organism>
<dbReference type="GO" id="GO:0003677">
    <property type="term" value="F:DNA binding"/>
    <property type="evidence" value="ECO:0007669"/>
    <property type="project" value="UniProtKB-KW"/>
</dbReference>
<dbReference type="Proteomes" id="UP001219389">
    <property type="component" value="Unassembled WGS sequence"/>
</dbReference>
<dbReference type="NCBIfam" id="TIGR02607">
    <property type="entry name" value="antidote_HigA"/>
    <property type="match status" value="1"/>
</dbReference>
<dbReference type="Proteomes" id="UP000435985">
    <property type="component" value="Unassembled WGS sequence"/>
</dbReference>
<dbReference type="RefSeq" id="WP_004308988.1">
    <property type="nucleotide sequence ID" value="NZ_CP081917.1"/>
</dbReference>
<evidence type="ECO:0000313" key="3">
    <source>
        <dbReference type="EMBL" id="KAA4663945.1"/>
    </source>
</evidence>
<keyword evidence="1" id="KW-0238">DNA-binding</keyword>
<dbReference type="InterPro" id="IPR013430">
    <property type="entry name" value="Toxin_antidote_HigA"/>
</dbReference>
<feature type="domain" description="HTH cro/C1-type" evidence="2">
    <location>
        <begin position="17"/>
        <end position="71"/>
    </location>
</feature>
<dbReference type="Pfam" id="PF01381">
    <property type="entry name" value="HTH_3"/>
    <property type="match status" value="1"/>
</dbReference>
<evidence type="ECO:0000256" key="1">
    <source>
        <dbReference type="ARBA" id="ARBA00023125"/>
    </source>
</evidence>
<evidence type="ECO:0000313" key="5">
    <source>
        <dbReference type="Proteomes" id="UP000435985"/>
    </source>
</evidence>
<gene>
    <name evidence="3" type="ORF">F3B98_13085</name>
    <name evidence="4" type="ORF">PO382_14725</name>
</gene>
<dbReference type="CDD" id="cd00093">
    <property type="entry name" value="HTH_XRE"/>
    <property type="match status" value="1"/>
</dbReference>
<name>A0A139KNH5_BACOV</name>
<accession>A0A139KNH5</accession>
<evidence type="ECO:0000313" key="4">
    <source>
        <dbReference type="EMBL" id="MDC2743476.1"/>
    </source>
</evidence>
<dbReference type="Gene3D" id="1.10.260.40">
    <property type="entry name" value="lambda repressor-like DNA-binding domains"/>
    <property type="match status" value="1"/>
</dbReference>
<proteinExistence type="predicted"/>
<dbReference type="InterPro" id="IPR010982">
    <property type="entry name" value="Lambda_DNA-bd_dom_sf"/>
</dbReference>